<dbReference type="InterPro" id="IPR052414">
    <property type="entry name" value="U3_snoRNA-assoc_WDR"/>
</dbReference>
<dbReference type="OrthoDB" id="30195at2759"/>
<dbReference type="EMBL" id="ML991784">
    <property type="protein sequence ID" value="KAF2236520.1"/>
    <property type="molecule type" value="Genomic_DNA"/>
</dbReference>
<dbReference type="PANTHER" id="PTHR44267">
    <property type="entry name" value="WD REPEAT-CONTAINING PROTEIN 43"/>
    <property type="match status" value="1"/>
</dbReference>
<feature type="region of interest" description="Disordered" evidence="4">
    <location>
        <begin position="379"/>
        <end position="504"/>
    </location>
</feature>
<keyword evidence="7" id="KW-1185">Reference proteome</keyword>
<dbReference type="Pfam" id="PF04003">
    <property type="entry name" value="Utp12"/>
    <property type="match status" value="1"/>
</dbReference>
<evidence type="ECO:0000313" key="7">
    <source>
        <dbReference type="Proteomes" id="UP000800092"/>
    </source>
</evidence>
<evidence type="ECO:0000256" key="1">
    <source>
        <dbReference type="ARBA" id="ARBA00004123"/>
    </source>
</evidence>
<feature type="compositionally biased region" description="Acidic residues" evidence="4">
    <location>
        <begin position="107"/>
        <end position="130"/>
    </location>
</feature>
<comment type="subcellular location">
    <subcellularLocation>
        <location evidence="1">Nucleus</location>
    </subcellularLocation>
</comment>
<dbReference type="GO" id="GO:0005730">
    <property type="term" value="C:nucleolus"/>
    <property type="evidence" value="ECO:0007669"/>
    <property type="project" value="TreeGrafter"/>
</dbReference>
<feature type="compositionally biased region" description="Polar residues" evidence="4">
    <location>
        <begin position="75"/>
        <end position="89"/>
    </location>
</feature>
<evidence type="ECO:0000256" key="4">
    <source>
        <dbReference type="SAM" id="MobiDB-lite"/>
    </source>
</evidence>
<feature type="compositionally biased region" description="Acidic residues" evidence="4">
    <location>
        <begin position="182"/>
        <end position="199"/>
    </location>
</feature>
<feature type="compositionally biased region" description="Acidic residues" evidence="4">
    <location>
        <begin position="425"/>
        <end position="440"/>
    </location>
</feature>
<accession>A0A6A6HGD1</accession>
<dbReference type="GO" id="GO:0000462">
    <property type="term" value="P:maturation of SSU-rRNA from tricistronic rRNA transcript (SSU-rRNA, 5.8S rRNA, LSU-rRNA)"/>
    <property type="evidence" value="ECO:0007669"/>
    <property type="project" value="TreeGrafter"/>
</dbReference>
<dbReference type="PANTHER" id="PTHR44267:SF1">
    <property type="entry name" value="WD REPEAT-CONTAINING PROTEIN 43"/>
    <property type="match status" value="1"/>
</dbReference>
<evidence type="ECO:0000256" key="2">
    <source>
        <dbReference type="ARBA" id="ARBA00023242"/>
    </source>
</evidence>
<dbReference type="Proteomes" id="UP000800092">
    <property type="component" value="Unassembled WGS sequence"/>
</dbReference>
<feature type="region of interest" description="Disordered" evidence="4">
    <location>
        <begin position="1"/>
        <end position="209"/>
    </location>
</feature>
<dbReference type="AlphaFoldDB" id="A0A6A6HGD1"/>
<feature type="compositionally biased region" description="Basic and acidic residues" evidence="4">
    <location>
        <begin position="406"/>
        <end position="424"/>
    </location>
</feature>
<gene>
    <name evidence="6" type="ORF">EV356DRAFT_498020</name>
</gene>
<proteinExistence type="inferred from homology"/>
<feature type="compositionally biased region" description="Low complexity" evidence="4">
    <location>
        <begin position="13"/>
        <end position="23"/>
    </location>
</feature>
<evidence type="ECO:0000259" key="5">
    <source>
        <dbReference type="Pfam" id="PF04003"/>
    </source>
</evidence>
<protein>
    <submittedName>
        <fullName evidence="6">NUC189-domain-containing protein</fullName>
    </submittedName>
</protein>
<sequence length="504" mass="54130">MSAPAASRKRHSSSIAAPVSSSHSPEHSRKRAKFTNDAPSVHPAHSKSSSRPKSPSEPQNGKILRAHLTNGVKGASNSNLDESHTTVVAPTNEVDNAISKEVVMISSDEESGSALSDEDEDESNEDEGTEDSQNAKESQAIAGAARDASGLQTPHSSNPVFTNGVDGEDLPETDDGAHQEVENDEDAEQDLEDAEEAAAEEPSFGDLLRAHDPDAVDVDAAFGSPGSPSQSAVHPFALSADTKALSIPSATSLTTVLAQALRTNDNDLLESCFRMNDGDSIRTTIDRLQSSLVSKLLQRIAERLHKRPGRAGNLMIWVQWSIVAHGGYLASQPEIVKQLASLDRVLRERAASLQPLLALKGKLDMLSAQLELRRSKQIATREEMEEEEEEPVIYVEGEDDDESEADEKVDKTRGQISVRSHETGEIEDPGLGESEDEENEMVNGVAENEEEDEDSENEEDLLDDEAEETDADTGDDLENADVGEDEDESGSSSSEAGETTLSGA</sequence>
<feature type="domain" description="Small-subunit processome Utp12" evidence="5">
    <location>
        <begin position="264"/>
        <end position="367"/>
    </location>
</feature>
<organism evidence="6 7">
    <name type="scientific">Viridothelium virens</name>
    <name type="common">Speckled blister lichen</name>
    <name type="synonym">Trypethelium virens</name>
    <dbReference type="NCBI Taxonomy" id="1048519"/>
    <lineage>
        <taxon>Eukaryota</taxon>
        <taxon>Fungi</taxon>
        <taxon>Dikarya</taxon>
        <taxon>Ascomycota</taxon>
        <taxon>Pezizomycotina</taxon>
        <taxon>Dothideomycetes</taxon>
        <taxon>Dothideomycetes incertae sedis</taxon>
        <taxon>Trypetheliales</taxon>
        <taxon>Trypetheliaceae</taxon>
        <taxon>Viridothelium</taxon>
    </lineage>
</organism>
<dbReference type="InterPro" id="IPR007148">
    <property type="entry name" value="SSU_processome_Utp12"/>
</dbReference>
<feature type="compositionally biased region" description="Acidic residues" evidence="4">
    <location>
        <begin position="447"/>
        <end position="489"/>
    </location>
</feature>
<feature type="compositionally biased region" description="Polar residues" evidence="4">
    <location>
        <begin position="150"/>
        <end position="161"/>
    </location>
</feature>
<evidence type="ECO:0000313" key="6">
    <source>
        <dbReference type="EMBL" id="KAF2236520.1"/>
    </source>
</evidence>
<name>A0A6A6HGD1_VIRVR</name>
<comment type="similarity">
    <text evidence="3">Belongs to the UTP5 family.</text>
</comment>
<keyword evidence="2" id="KW-0539">Nucleus</keyword>
<evidence type="ECO:0000256" key="3">
    <source>
        <dbReference type="ARBA" id="ARBA00038335"/>
    </source>
</evidence>
<feature type="compositionally biased region" description="Acidic residues" evidence="4">
    <location>
        <begin position="383"/>
        <end position="405"/>
    </location>
</feature>
<reference evidence="6" key="1">
    <citation type="journal article" date="2020" name="Stud. Mycol.">
        <title>101 Dothideomycetes genomes: a test case for predicting lifestyles and emergence of pathogens.</title>
        <authorList>
            <person name="Haridas S."/>
            <person name="Albert R."/>
            <person name="Binder M."/>
            <person name="Bloem J."/>
            <person name="Labutti K."/>
            <person name="Salamov A."/>
            <person name="Andreopoulos B."/>
            <person name="Baker S."/>
            <person name="Barry K."/>
            <person name="Bills G."/>
            <person name="Bluhm B."/>
            <person name="Cannon C."/>
            <person name="Castanera R."/>
            <person name="Culley D."/>
            <person name="Daum C."/>
            <person name="Ezra D."/>
            <person name="Gonzalez J."/>
            <person name="Henrissat B."/>
            <person name="Kuo A."/>
            <person name="Liang C."/>
            <person name="Lipzen A."/>
            <person name="Lutzoni F."/>
            <person name="Magnuson J."/>
            <person name="Mondo S."/>
            <person name="Nolan M."/>
            <person name="Ohm R."/>
            <person name="Pangilinan J."/>
            <person name="Park H.-J."/>
            <person name="Ramirez L."/>
            <person name="Alfaro M."/>
            <person name="Sun H."/>
            <person name="Tritt A."/>
            <person name="Yoshinaga Y."/>
            <person name="Zwiers L.-H."/>
            <person name="Turgeon B."/>
            <person name="Goodwin S."/>
            <person name="Spatafora J."/>
            <person name="Crous P."/>
            <person name="Grigoriev I."/>
        </authorList>
    </citation>
    <scope>NUCLEOTIDE SEQUENCE</scope>
    <source>
        <strain evidence="6">Tuck. ex Michener</strain>
    </source>
</reference>